<dbReference type="InterPro" id="IPR036734">
    <property type="entry name" value="Neur_chan_lig-bd_sf"/>
</dbReference>
<organism evidence="1 2">
    <name type="scientific">Leptotrombidium deliense</name>
    <dbReference type="NCBI Taxonomy" id="299467"/>
    <lineage>
        <taxon>Eukaryota</taxon>
        <taxon>Metazoa</taxon>
        <taxon>Ecdysozoa</taxon>
        <taxon>Arthropoda</taxon>
        <taxon>Chelicerata</taxon>
        <taxon>Arachnida</taxon>
        <taxon>Acari</taxon>
        <taxon>Acariformes</taxon>
        <taxon>Trombidiformes</taxon>
        <taxon>Prostigmata</taxon>
        <taxon>Anystina</taxon>
        <taxon>Parasitengona</taxon>
        <taxon>Trombiculoidea</taxon>
        <taxon>Trombiculidae</taxon>
        <taxon>Leptotrombidium</taxon>
    </lineage>
</organism>
<dbReference type="GO" id="GO:0005230">
    <property type="term" value="F:extracellular ligand-gated monoatomic ion channel activity"/>
    <property type="evidence" value="ECO:0007669"/>
    <property type="project" value="InterPro"/>
</dbReference>
<comment type="caution">
    <text evidence="1">The sequence shown here is derived from an EMBL/GenBank/DDBJ whole genome shotgun (WGS) entry which is preliminary data.</text>
</comment>
<evidence type="ECO:0000313" key="1">
    <source>
        <dbReference type="EMBL" id="RWS18570.1"/>
    </source>
</evidence>
<reference evidence="1 2" key="1">
    <citation type="journal article" date="2018" name="Gigascience">
        <title>Genomes of trombidid mites reveal novel predicted allergens and laterally-transferred genes associated with secondary metabolism.</title>
        <authorList>
            <person name="Dong X."/>
            <person name="Chaisiri K."/>
            <person name="Xia D."/>
            <person name="Armstrong S.D."/>
            <person name="Fang Y."/>
            <person name="Donnelly M.J."/>
            <person name="Kadowaki T."/>
            <person name="McGarry J.W."/>
            <person name="Darby A.C."/>
            <person name="Makepeace B.L."/>
        </authorList>
    </citation>
    <scope>NUCLEOTIDE SEQUENCE [LARGE SCALE GENOMIC DNA]</scope>
    <source>
        <strain evidence="1">UoL-UT</strain>
    </source>
</reference>
<protein>
    <recommendedName>
        <fullName evidence="3">Neurotransmitter-gated ion-channel ligand-binding domain-containing protein</fullName>
    </recommendedName>
</protein>
<feature type="non-terminal residue" evidence="1">
    <location>
        <position position="76"/>
    </location>
</feature>
<keyword evidence="2" id="KW-1185">Reference proteome</keyword>
<evidence type="ECO:0000313" key="2">
    <source>
        <dbReference type="Proteomes" id="UP000288716"/>
    </source>
</evidence>
<dbReference type="Gene3D" id="2.70.170.10">
    <property type="entry name" value="Neurotransmitter-gated ion-channel ligand-binding domain"/>
    <property type="match status" value="1"/>
</dbReference>
<dbReference type="Proteomes" id="UP000288716">
    <property type="component" value="Unassembled WGS sequence"/>
</dbReference>
<name>A0A443RTK6_9ACAR</name>
<dbReference type="EMBL" id="NCKV01037724">
    <property type="protein sequence ID" value="RWS18570.1"/>
    <property type="molecule type" value="Genomic_DNA"/>
</dbReference>
<dbReference type="AlphaFoldDB" id="A0A443RTK6"/>
<accession>A0A443RTK6</accession>
<dbReference type="VEuPathDB" id="VectorBase:LDEU013470"/>
<evidence type="ECO:0008006" key="3">
    <source>
        <dbReference type="Google" id="ProtNLM"/>
    </source>
</evidence>
<sequence length="76" mass="8883">MPASRKLRDALLSNYDKYARPVKDHTTVTYVWFEIYVDQLVDVVSIIIPDANFTQTMIIFKGNVHRSCHIRWNAIS</sequence>
<dbReference type="GO" id="GO:0016020">
    <property type="term" value="C:membrane"/>
    <property type="evidence" value="ECO:0007669"/>
    <property type="project" value="InterPro"/>
</dbReference>
<gene>
    <name evidence="1" type="ORF">B4U80_12471</name>
</gene>
<dbReference type="SUPFAM" id="SSF63712">
    <property type="entry name" value="Nicotinic receptor ligand binding domain-like"/>
    <property type="match status" value="1"/>
</dbReference>
<proteinExistence type="predicted"/>